<dbReference type="GO" id="GO:0004672">
    <property type="term" value="F:protein kinase activity"/>
    <property type="evidence" value="ECO:0007669"/>
    <property type="project" value="InterPro"/>
</dbReference>
<dbReference type="AlphaFoldDB" id="A0AA38NSS5"/>
<evidence type="ECO:0000313" key="3">
    <source>
        <dbReference type="EMBL" id="KAJ3790391.1"/>
    </source>
</evidence>
<evidence type="ECO:0000256" key="1">
    <source>
        <dbReference type="SAM" id="MobiDB-lite"/>
    </source>
</evidence>
<dbReference type="PROSITE" id="PS00109">
    <property type="entry name" value="PROTEIN_KINASE_TYR"/>
    <property type="match status" value="1"/>
</dbReference>
<evidence type="ECO:0000259" key="2">
    <source>
        <dbReference type="PROSITE" id="PS50011"/>
    </source>
</evidence>
<dbReference type="InterPro" id="IPR011009">
    <property type="entry name" value="Kinase-like_dom_sf"/>
</dbReference>
<feature type="compositionally biased region" description="Acidic residues" evidence="1">
    <location>
        <begin position="497"/>
        <end position="509"/>
    </location>
</feature>
<dbReference type="InterPro" id="IPR000719">
    <property type="entry name" value="Prot_kinase_dom"/>
</dbReference>
<feature type="compositionally biased region" description="Low complexity" evidence="1">
    <location>
        <begin position="683"/>
        <end position="725"/>
    </location>
</feature>
<dbReference type="InterPro" id="IPR008266">
    <property type="entry name" value="Tyr_kinase_AS"/>
</dbReference>
<feature type="compositionally biased region" description="Low complexity" evidence="1">
    <location>
        <begin position="569"/>
        <end position="583"/>
    </location>
</feature>
<evidence type="ECO:0000313" key="4">
    <source>
        <dbReference type="Proteomes" id="UP001163798"/>
    </source>
</evidence>
<comment type="caution">
    <text evidence="3">The sequence shown here is derived from an EMBL/GenBank/DDBJ whole genome shotgun (WGS) entry which is preliminary data.</text>
</comment>
<name>A0AA38NSS5_9AGAR</name>
<feature type="domain" description="Protein kinase" evidence="2">
    <location>
        <begin position="771"/>
        <end position="969"/>
    </location>
</feature>
<dbReference type="SUPFAM" id="SSF56112">
    <property type="entry name" value="Protein kinase-like (PK-like)"/>
    <property type="match status" value="1"/>
</dbReference>
<reference evidence="3" key="1">
    <citation type="submission" date="2022-08" db="EMBL/GenBank/DDBJ databases">
        <authorList>
            <consortium name="DOE Joint Genome Institute"/>
            <person name="Min B."/>
            <person name="Riley R."/>
            <person name="Sierra-Patev S."/>
            <person name="Naranjo-Ortiz M."/>
            <person name="Looney B."/>
            <person name="Konkel Z."/>
            <person name="Slot J.C."/>
            <person name="Sakamoto Y."/>
            <person name="Steenwyk J.L."/>
            <person name="Rokas A."/>
            <person name="Carro J."/>
            <person name="Camarero S."/>
            <person name="Ferreira P."/>
            <person name="Molpeceres G."/>
            <person name="Ruiz-Duenas F.J."/>
            <person name="Serrano A."/>
            <person name="Henrissat B."/>
            <person name="Drula E."/>
            <person name="Hughes K.W."/>
            <person name="Mata J.L."/>
            <person name="Ishikawa N.K."/>
            <person name="Vargas-Isla R."/>
            <person name="Ushijima S."/>
            <person name="Smith C.A."/>
            <person name="Ahrendt S."/>
            <person name="Andreopoulos W."/>
            <person name="He G."/>
            <person name="Labutti K."/>
            <person name="Lipzen A."/>
            <person name="Ng V."/>
            <person name="Sandor L."/>
            <person name="Barry K."/>
            <person name="Martinez A.T."/>
            <person name="Xiao Y."/>
            <person name="Gibbons J.G."/>
            <person name="Terashima K."/>
            <person name="Hibbett D.S."/>
            <person name="Grigoriev I.V."/>
        </authorList>
    </citation>
    <scope>NUCLEOTIDE SEQUENCE</scope>
    <source>
        <strain evidence="3">TFB10291</strain>
    </source>
</reference>
<dbReference type="Proteomes" id="UP001163798">
    <property type="component" value="Unassembled WGS sequence"/>
</dbReference>
<keyword evidence="4" id="KW-1185">Reference proteome</keyword>
<protein>
    <recommendedName>
        <fullName evidence="2">Protein kinase domain-containing protein</fullName>
    </recommendedName>
</protein>
<dbReference type="Gene3D" id="1.10.510.10">
    <property type="entry name" value="Transferase(Phosphotransferase) domain 1"/>
    <property type="match status" value="1"/>
</dbReference>
<feature type="region of interest" description="Disordered" evidence="1">
    <location>
        <begin position="659"/>
        <end position="774"/>
    </location>
</feature>
<accession>A0AA38NSS5</accession>
<dbReference type="PROSITE" id="PS50011">
    <property type="entry name" value="PROTEIN_KINASE_DOM"/>
    <property type="match status" value="1"/>
</dbReference>
<feature type="compositionally biased region" description="Basic residues" evidence="1">
    <location>
        <begin position="515"/>
        <end position="527"/>
    </location>
</feature>
<sequence>MSTPSGSQSTSTPVMTAADFEAWTLAPKLRFSAKHTNSTSTRPPSLYDQHIPEELQPKIIYLGKPHYQPNSSDISDPIPAVHHYFAELCKRPAVLCLLTGAARDKIQSRWTHNLEYIGKLNAQNEDGVVQAERRVADIVYDLSSLLLFDLSKGQLENIGAWTALATLSSTERETQADLLLGLEEKEAILECDSRNSSQKRCGGIWPLLQHLNMDFMQYLTSMECKNLKLGDPMGYLALLLLSCLTQQVQVDLWPKAHCHDCGEFRKSHEVQFGRATVQLPLDSTKKYGLTTLPLSSEVGLVNTEIGRVLGLVLADRHPDGLDPDATKKRRNPTNTSEFYDRVRNPMLNLLRSLESQPTMEVLDQFHDKSELLNDIMRWVNTMRDIFIQACAQLIRHNLTFCTVTSYNNSYLFHRNRKTGDITMSPLQSSSKAGHIIQRAVWLSESFHDSKDRSEIDDQWDDPYRGVKSNQPPDPAVSSSQEGDDPELDPDYQPNQSDLDDDDDEAIEDEVNAHGQKVRRSKRKRSKKVTNTGSNANPPRPPRGGAGGAGGSGRAGNTQTRGNTGKRNASTTNKNSADSSSSGSRAKRPRQKVAGLEVVLQQIHLAFNCTKPLLQSSAFSCFYRVPFMTTASTPGTRPVYFPIPFSMTTPPRRTMAAIASQSGGESHSLPVYEGTPPGRRSSVASIASDPSTVSSASGTSLWSSGGSIASSSHTAPPSSSPSSPSGGHRGKSSAASILMRGTHMPEPVREGSGPASTTGVAAAPAPTDPAQISPPKAIVVDRGGTILDIQLAESEEMNWIIWGGNLILEGLDFAVEHIRIVIKLADWERDSEKEGNISEAGTALLAEAKIYEYLAKVAPDFDITPHYYGVFNDSGSIALVLEDGGERLRRNSLKTLDDSEKHELFEKAQQLHRLGILHGDLTERNILMDEDKNFRLIDFHVSQLDHKCSWNGANGCGELEQFAEDLGMKL</sequence>
<feature type="compositionally biased region" description="Polar residues" evidence="1">
    <location>
        <begin position="557"/>
        <end position="568"/>
    </location>
</feature>
<gene>
    <name evidence="3" type="ORF">GGU10DRAFT_329228</name>
</gene>
<dbReference type="GO" id="GO:0005524">
    <property type="term" value="F:ATP binding"/>
    <property type="evidence" value="ECO:0007669"/>
    <property type="project" value="InterPro"/>
</dbReference>
<proteinExistence type="predicted"/>
<dbReference type="EMBL" id="MU793250">
    <property type="protein sequence ID" value="KAJ3790391.1"/>
    <property type="molecule type" value="Genomic_DNA"/>
</dbReference>
<feature type="region of interest" description="Disordered" evidence="1">
    <location>
        <begin position="452"/>
        <end position="589"/>
    </location>
</feature>
<feature type="compositionally biased region" description="Gly residues" evidence="1">
    <location>
        <begin position="543"/>
        <end position="553"/>
    </location>
</feature>
<organism evidence="3 4">
    <name type="scientific">Lentinula aff. detonsa</name>
    <dbReference type="NCBI Taxonomy" id="2804958"/>
    <lineage>
        <taxon>Eukaryota</taxon>
        <taxon>Fungi</taxon>
        <taxon>Dikarya</taxon>
        <taxon>Basidiomycota</taxon>
        <taxon>Agaricomycotina</taxon>
        <taxon>Agaricomycetes</taxon>
        <taxon>Agaricomycetidae</taxon>
        <taxon>Agaricales</taxon>
        <taxon>Marasmiineae</taxon>
        <taxon>Omphalotaceae</taxon>
        <taxon>Lentinula</taxon>
    </lineage>
</organism>